<dbReference type="Pfam" id="PF01636">
    <property type="entry name" value="APH"/>
    <property type="match status" value="1"/>
</dbReference>
<dbReference type="Proteomes" id="UP000617734">
    <property type="component" value="Unassembled WGS sequence"/>
</dbReference>
<comment type="caution">
    <text evidence="2">The sequence shown here is derived from an EMBL/GenBank/DDBJ whole genome shotgun (WGS) entry which is preliminary data.</text>
</comment>
<dbReference type="Gene3D" id="3.90.1200.10">
    <property type="match status" value="1"/>
</dbReference>
<sequence length="408" mass="43258">MEQTNGRTVTVHLTHRGSRLGRLGPFEVDGVRWPMVGSTVARLEEQLGVPVAVLRLIGVTDGEGGRGGHTTYHAEALERPVRGLPGAVDEDDAALLGPAARRADWATAEGLRAGLDWAGQALRAAGRPPVGPAEQIRTWNLSGLFRLPTGSGAAWLKTTNPAFNACEASVAGLLRAVDPGLVPEVIAADRDRRRLLLAEVPGEDCWGPSAETVADVVPRLVAAQAALARSGAAATAGLPDRTLGHLPARLRRVLDGEAARDLTPGELAAARSLLGRLPALIAGLESCGLPDTLVHGDFHPGNWRSDGRRTVVLDFADSCYGHPALDGLRPRAFVSEERWAQVADVWARAWAVHAPGSDPVRALALAEPLAHLLYAVRYQEFLDSIEATERPYHEGDPASEIRAALACG</sequence>
<reference evidence="2" key="1">
    <citation type="journal article" date="2014" name="Int. J. Syst. Evol. Microbiol.">
        <title>Complete genome sequence of Corynebacterium casei LMG S-19264T (=DSM 44701T), isolated from a smear-ripened cheese.</title>
        <authorList>
            <consortium name="US DOE Joint Genome Institute (JGI-PGF)"/>
            <person name="Walter F."/>
            <person name="Albersmeier A."/>
            <person name="Kalinowski J."/>
            <person name="Ruckert C."/>
        </authorList>
    </citation>
    <scope>NUCLEOTIDE SEQUENCE</scope>
    <source>
        <strain evidence="2">JCM 4646</strain>
    </source>
</reference>
<protein>
    <recommendedName>
        <fullName evidence="1">Aminoglycoside phosphotransferase domain-containing protein</fullName>
    </recommendedName>
</protein>
<gene>
    <name evidence="2" type="ORF">GCM10018781_27340</name>
</gene>
<dbReference type="InterPro" id="IPR011009">
    <property type="entry name" value="Kinase-like_dom_sf"/>
</dbReference>
<evidence type="ECO:0000313" key="3">
    <source>
        <dbReference type="Proteomes" id="UP000617734"/>
    </source>
</evidence>
<proteinExistence type="predicted"/>
<dbReference type="EMBL" id="BNBO01000012">
    <property type="protein sequence ID" value="GHH69194.1"/>
    <property type="molecule type" value="Genomic_DNA"/>
</dbReference>
<dbReference type="AlphaFoldDB" id="A0A919FNQ4"/>
<evidence type="ECO:0000313" key="2">
    <source>
        <dbReference type="EMBL" id="GHH69194.1"/>
    </source>
</evidence>
<dbReference type="RefSeq" id="WP_190211082.1">
    <property type="nucleotide sequence ID" value="NZ_BNBO01000012.1"/>
</dbReference>
<accession>A0A919FNQ4</accession>
<keyword evidence="3" id="KW-1185">Reference proteome</keyword>
<dbReference type="InterPro" id="IPR002575">
    <property type="entry name" value="Aminoglycoside_PTrfase"/>
</dbReference>
<evidence type="ECO:0000259" key="1">
    <source>
        <dbReference type="Pfam" id="PF01636"/>
    </source>
</evidence>
<dbReference type="SUPFAM" id="SSF56112">
    <property type="entry name" value="Protein kinase-like (PK-like)"/>
    <property type="match status" value="1"/>
</dbReference>
<dbReference type="GeneID" id="95353192"/>
<feature type="domain" description="Aminoglycoside phosphotransferase" evidence="1">
    <location>
        <begin position="167"/>
        <end position="361"/>
    </location>
</feature>
<name>A0A919FNQ4_9ACTN</name>
<reference evidence="2" key="2">
    <citation type="submission" date="2020-09" db="EMBL/GenBank/DDBJ databases">
        <authorList>
            <person name="Sun Q."/>
            <person name="Ohkuma M."/>
        </authorList>
    </citation>
    <scope>NUCLEOTIDE SEQUENCE</scope>
    <source>
        <strain evidence="2">JCM 4646</strain>
    </source>
</reference>
<organism evidence="2 3">
    <name type="scientific">Kitasatospora indigofera</name>
    <dbReference type="NCBI Taxonomy" id="67307"/>
    <lineage>
        <taxon>Bacteria</taxon>
        <taxon>Bacillati</taxon>
        <taxon>Actinomycetota</taxon>
        <taxon>Actinomycetes</taxon>
        <taxon>Kitasatosporales</taxon>
        <taxon>Streptomycetaceae</taxon>
        <taxon>Kitasatospora</taxon>
    </lineage>
</organism>